<accession>A0A4Q7V6W4</accession>
<evidence type="ECO:0000313" key="1">
    <source>
        <dbReference type="EMBL" id="RZT91033.1"/>
    </source>
</evidence>
<dbReference type="OrthoDB" id="198887at2"/>
<keyword evidence="2" id="KW-1185">Reference proteome</keyword>
<dbReference type="RefSeq" id="WP_130308703.1">
    <property type="nucleotide sequence ID" value="NZ_SHKN01000008.1"/>
</dbReference>
<protein>
    <submittedName>
        <fullName evidence="1">SIR2-like protein</fullName>
    </submittedName>
</protein>
<reference evidence="1 2" key="1">
    <citation type="submission" date="2019-02" db="EMBL/GenBank/DDBJ databases">
        <title>Genomic Encyclopedia of Type Strains, Phase IV (KMG-IV): sequencing the most valuable type-strain genomes for metagenomic binning, comparative biology and taxonomic classification.</title>
        <authorList>
            <person name="Goeker M."/>
        </authorList>
    </citation>
    <scope>NUCLEOTIDE SEQUENCE [LARGE SCALE GENOMIC DNA]</scope>
    <source>
        <strain evidence="1 2">DSM 28825</strain>
    </source>
</reference>
<dbReference type="Proteomes" id="UP000293562">
    <property type="component" value="Unassembled WGS sequence"/>
</dbReference>
<evidence type="ECO:0000313" key="2">
    <source>
        <dbReference type="Proteomes" id="UP000293562"/>
    </source>
</evidence>
<organism evidence="1 2">
    <name type="scientific">Ancylomarina subtilis</name>
    <dbReference type="NCBI Taxonomy" id="1639035"/>
    <lineage>
        <taxon>Bacteria</taxon>
        <taxon>Pseudomonadati</taxon>
        <taxon>Bacteroidota</taxon>
        <taxon>Bacteroidia</taxon>
        <taxon>Marinilabiliales</taxon>
        <taxon>Marinifilaceae</taxon>
        <taxon>Ancylomarina</taxon>
    </lineage>
</organism>
<proteinExistence type="predicted"/>
<dbReference type="EMBL" id="SHKN01000008">
    <property type="protein sequence ID" value="RZT91033.1"/>
    <property type="molecule type" value="Genomic_DNA"/>
</dbReference>
<dbReference type="Pfam" id="PF13289">
    <property type="entry name" value="SIR2_2"/>
    <property type="match status" value="1"/>
</dbReference>
<comment type="caution">
    <text evidence="1">The sequence shown here is derived from an EMBL/GenBank/DDBJ whole genome shotgun (WGS) entry which is preliminary data.</text>
</comment>
<dbReference type="AlphaFoldDB" id="A0A4Q7V6W4"/>
<name>A0A4Q7V6W4_9BACT</name>
<gene>
    <name evidence="1" type="ORF">EV201_3363</name>
</gene>
<sequence length="309" mass="36441">MENTIFFGNGINRLSPENISWTNLLNDLKESRMFDNDDLPNTMIYERIILEKPNKHPDVLHDEFETKTKIADLMDEITPHQTYIDLFNINAENYLTTNYDYAFIKSLQELKEVNFPIHEYSSEDVYSIRRLKRISNAKEAKKHFWQIHGEIRKPATIMLGLDHYCGEIGKIDSYIKGNYRYTENKETITEISLADKLRDKNFSGSSWIELFFNSNIHIIGFSFDYAEIDLWWIINKRARMRKSNLGSQITNEIIFYCDEINEHLKGVLNSMDIKVEIIPTSIGKNKYSDYYKNLTQKLNEKIKPAHNKL</sequence>